<evidence type="ECO:0000256" key="2">
    <source>
        <dbReference type="ARBA" id="ARBA00022448"/>
    </source>
</evidence>
<feature type="transmembrane region" description="Helical" evidence="9">
    <location>
        <begin position="152"/>
        <end position="172"/>
    </location>
</feature>
<feature type="transmembrane region" description="Helical" evidence="9">
    <location>
        <begin position="178"/>
        <end position="195"/>
    </location>
</feature>
<comment type="subunit">
    <text evidence="9">Forms a complex with SecD. Part of the essential Sec protein translocation apparatus which comprises SecA, SecYEG and auxiliary proteins SecDF-YajC and YidC.</text>
</comment>
<keyword evidence="5 9" id="KW-0653">Protein transport</keyword>
<evidence type="ECO:0000256" key="7">
    <source>
        <dbReference type="ARBA" id="ARBA00023010"/>
    </source>
</evidence>
<dbReference type="InterPro" id="IPR022813">
    <property type="entry name" value="SecD/SecF_arch_bac"/>
</dbReference>
<comment type="caution">
    <text evidence="9">Lacks conserved residue(s) required for the propagation of feature annotation.</text>
</comment>
<dbReference type="Gene3D" id="1.20.1640.10">
    <property type="entry name" value="Multidrug efflux transporter AcrB transmembrane domain"/>
    <property type="match status" value="1"/>
</dbReference>
<evidence type="ECO:0000256" key="5">
    <source>
        <dbReference type="ARBA" id="ARBA00022927"/>
    </source>
</evidence>
<feature type="transmembrane region" description="Helical" evidence="9">
    <location>
        <begin position="125"/>
        <end position="145"/>
    </location>
</feature>
<dbReference type="Pfam" id="PF02355">
    <property type="entry name" value="SecD_SecF_C"/>
    <property type="match status" value="1"/>
</dbReference>
<dbReference type="InterPro" id="IPR005665">
    <property type="entry name" value="SecF_bac"/>
</dbReference>
<dbReference type="SUPFAM" id="SSF82866">
    <property type="entry name" value="Multidrug efflux transporter AcrB transmembrane domain"/>
    <property type="match status" value="1"/>
</dbReference>
<protein>
    <recommendedName>
        <fullName evidence="9">Protein-export membrane protein SecF</fullName>
    </recommendedName>
</protein>
<keyword evidence="3 9" id="KW-1003">Cell membrane</keyword>
<dbReference type="NCBIfam" id="TIGR00916">
    <property type="entry name" value="2A0604s01"/>
    <property type="match status" value="1"/>
</dbReference>
<keyword evidence="7 9" id="KW-0811">Translocation</keyword>
<comment type="caution">
    <text evidence="11">The sequence shown here is derived from an EMBL/GenBank/DDBJ whole genome shotgun (WGS) entry which is preliminary data.</text>
</comment>
<dbReference type="EMBL" id="JABCJR010000002">
    <property type="protein sequence ID" value="NMR68710.1"/>
    <property type="molecule type" value="Genomic_DNA"/>
</dbReference>
<evidence type="ECO:0000256" key="8">
    <source>
        <dbReference type="ARBA" id="ARBA00023136"/>
    </source>
</evidence>
<dbReference type="InterPro" id="IPR048634">
    <property type="entry name" value="SecD_SecF_C"/>
</dbReference>
<evidence type="ECO:0000259" key="10">
    <source>
        <dbReference type="Pfam" id="PF02355"/>
    </source>
</evidence>
<evidence type="ECO:0000313" key="12">
    <source>
        <dbReference type="Proteomes" id="UP000590068"/>
    </source>
</evidence>
<proteinExistence type="inferred from homology"/>
<keyword evidence="4 9" id="KW-0812">Transmembrane</keyword>
<comment type="function">
    <text evidence="9">Part of the Sec protein translocase complex. Interacts with the SecYEG preprotein conducting channel. SecDF uses the proton motive force (PMF) to complete protein translocation after the ATP-dependent function of SecA.</text>
</comment>
<keyword evidence="2 9" id="KW-0813">Transport</keyword>
<feature type="transmembrane region" description="Helical" evidence="9">
    <location>
        <begin position="231"/>
        <end position="249"/>
    </location>
</feature>
<gene>
    <name evidence="9 11" type="primary">secF</name>
    <name evidence="11" type="ORF">HJ568_01825</name>
</gene>
<evidence type="ECO:0000256" key="4">
    <source>
        <dbReference type="ARBA" id="ARBA00022692"/>
    </source>
</evidence>
<name>A0ABX1U4M6_9VIBR</name>
<keyword evidence="12" id="KW-1185">Reference proteome</keyword>
<evidence type="ECO:0000313" key="11">
    <source>
        <dbReference type="EMBL" id="NMR68710.1"/>
    </source>
</evidence>
<sequence>MKISNINLTQTRSVMSLLSVLLIVLSVCAISLKGFNWGQDFTGGIVADAQLNTNLSQSMITEHLEQEQLQGVQVFSVGSEGQWQIRYNIGETDLQASLDGALSSLDPSYNILASSFIGPQVGLEMIEQGGLAILTCFVLIMLYLSYRFEWRLALGSIVALVHDVVLVLGLFALTQIEFNLTVLAALLAVMGYSLNDSIIISDRIREVFRSKPDGETQTLLNQSIVSTFSRTLVTSGTTLVTVSALWLLGGPPLEGFAIALCLGIASGTWSSISIGTVLPKLVGLKAEHYQIAPLTEVDALP</sequence>
<dbReference type="InterPro" id="IPR055344">
    <property type="entry name" value="SecD_SecF_C_bact"/>
</dbReference>
<dbReference type="PRINTS" id="PR01755">
    <property type="entry name" value="SECFTRNLCASE"/>
</dbReference>
<evidence type="ECO:0000256" key="3">
    <source>
        <dbReference type="ARBA" id="ARBA00022475"/>
    </source>
</evidence>
<reference evidence="11 12" key="1">
    <citation type="submission" date="2020-04" db="EMBL/GenBank/DDBJ databases">
        <title>WGS-Seq of Vibrio isolated by the O'Toole Lab.</title>
        <authorList>
            <person name="Mckone K.P."/>
            <person name="Whitaker R."/>
            <person name="Sevigney J.L."/>
            <person name="Herring J.B."/>
            <person name="O'Toole G."/>
        </authorList>
    </citation>
    <scope>NUCLEOTIDE SEQUENCE [LARGE SCALE GENOMIC DNA]</scope>
    <source>
        <strain evidence="11 12">BS_02</strain>
    </source>
</reference>
<dbReference type="RefSeq" id="WP_102429572.1">
    <property type="nucleotide sequence ID" value="NZ_JABBXC010000034.1"/>
</dbReference>
<comment type="subcellular location">
    <subcellularLocation>
        <location evidence="1 9">Cell membrane</location>
        <topology evidence="1 9">Multi-pass membrane protein</topology>
    </subcellularLocation>
</comment>
<organism evidence="11 12">
    <name type="scientific">Vibrio breoganii</name>
    <dbReference type="NCBI Taxonomy" id="553239"/>
    <lineage>
        <taxon>Bacteria</taxon>
        <taxon>Pseudomonadati</taxon>
        <taxon>Pseudomonadota</taxon>
        <taxon>Gammaproteobacteria</taxon>
        <taxon>Vibrionales</taxon>
        <taxon>Vibrionaceae</taxon>
        <taxon>Vibrio</taxon>
    </lineage>
</organism>
<dbReference type="PANTHER" id="PTHR30081">
    <property type="entry name" value="PROTEIN-EXPORT MEMBRANE PROTEIN SEC"/>
    <property type="match status" value="1"/>
</dbReference>
<evidence type="ECO:0000256" key="9">
    <source>
        <dbReference type="HAMAP-Rule" id="MF_01464"/>
    </source>
</evidence>
<keyword evidence="8 9" id="KW-0472">Membrane</keyword>
<keyword evidence="6 9" id="KW-1133">Transmembrane helix</keyword>
<feature type="domain" description="Protein export membrane protein SecD/SecF C-terminal" evidence="10">
    <location>
        <begin position="102"/>
        <end position="276"/>
    </location>
</feature>
<evidence type="ECO:0000256" key="1">
    <source>
        <dbReference type="ARBA" id="ARBA00004651"/>
    </source>
</evidence>
<dbReference type="InterPro" id="IPR022645">
    <property type="entry name" value="SecD/SecF_bac"/>
</dbReference>
<feature type="transmembrane region" description="Helical" evidence="9">
    <location>
        <begin position="255"/>
        <end position="278"/>
    </location>
</feature>
<dbReference type="PANTHER" id="PTHR30081:SF8">
    <property type="entry name" value="PROTEIN TRANSLOCASE SUBUNIT SECF"/>
    <property type="match status" value="1"/>
</dbReference>
<comment type="similarity">
    <text evidence="9">Belongs to the SecD/SecF family. SecF subfamily.</text>
</comment>
<evidence type="ECO:0000256" key="6">
    <source>
        <dbReference type="ARBA" id="ARBA00022989"/>
    </source>
</evidence>
<dbReference type="Proteomes" id="UP000590068">
    <property type="component" value="Unassembled WGS sequence"/>
</dbReference>
<dbReference type="HAMAP" id="MF_01464_B">
    <property type="entry name" value="SecF_B"/>
    <property type="match status" value="1"/>
</dbReference>
<dbReference type="NCBIfam" id="TIGR00966">
    <property type="entry name" value="transloc_SecF"/>
    <property type="match status" value="1"/>
</dbReference>
<accession>A0ABX1U4M6</accession>